<proteinExistence type="predicted"/>
<protein>
    <submittedName>
        <fullName evidence="1">Uncharacterized protein</fullName>
    </submittedName>
</protein>
<organism evidence="1">
    <name type="scientific">marine sediment metagenome</name>
    <dbReference type="NCBI Taxonomy" id="412755"/>
    <lineage>
        <taxon>unclassified sequences</taxon>
        <taxon>metagenomes</taxon>
        <taxon>ecological metagenomes</taxon>
    </lineage>
</organism>
<comment type="caution">
    <text evidence="1">The sequence shown here is derived from an EMBL/GenBank/DDBJ whole genome shotgun (WGS) entry which is preliminary data.</text>
</comment>
<accession>X1BNV2</accession>
<dbReference type="EMBL" id="BART01025167">
    <property type="protein sequence ID" value="GAG97564.1"/>
    <property type="molecule type" value="Genomic_DNA"/>
</dbReference>
<name>X1BNV2_9ZZZZ</name>
<gene>
    <name evidence="1" type="ORF">S01H4_45237</name>
</gene>
<reference evidence="1" key="1">
    <citation type="journal article" date="2014" name="Front. Microbiol.">
        <title>High frequency of phylogenetically diverse reductive dehalogenase-homologous genes in deep subseafloor sedimentary metagenomes.</title>
        <authorList>
            <person name="Kawai M."/>
            <person name="Futagami T."/>
            <person name="Toyoda A."/>
            <person name="Takaki Y."/>
            <person name="Nishi S."/>
            <person name="Hori S."/>
            <person name="Arai W."/>
            <person name="Tsubouchi T."/>
            <person name="Morono Y."/>
            <person name="Uchiyama I."/>
            <person name="Ito T."/>
            <person name="Fujiyama A."/>
            <person name="Inagaki F."/>
            <person name="Takami H."/>
        </authorList>
    </citation>
    <scope>NUCLEOTIDE SEQUENCE</scope>
    <source>
        <strain evidence="1">Expedition CK06-06</strain>
    </source>
</reference>
<evidence type="ECO:0000313" key="1">
    <source>
        <dbReference type="EMBL" id="GAG97564.1"/>
    </source>
</evidence>
<dbReference type="AlphaFoldDB" id="X1BNV2"/>
<sequence>MISIDNSEFVSEITRYIQHCYIGENNDISVCKDGPIFNSEQLKKFPQFGSYIK</sequence>